<dbReference type="InterPro" id="IPR011993">
    <property type="entry name" value="PH-like_dom_sf"/>
</dbReference>
<gene>
    <name evidence="3" type="ORF">As57867_022859</name>
</gene>
<feature type="domain" description="PH" evidence="2">
    <location>
        <begin position="75"/>
        <end position="171"/>
    </location>
</feature>
<proteinExistence type="predicted"/>
<organism evidence="3">
    <name type="scientific">Aphanomyces stellatus</name>
    <dbReference type="NCBI Taxonomy" id="120398"/>
    <lineage>
        <taxon>Eukaryota</taxon>
        <taxon>Sar</taxon>
        <taxon>Stramenopiles</taxon>
        <taxon>Oomycota</taxon>
        <taxon>Saprolegniomycetes</taxon>
        <taxon>Saprolegniales</taxon>
        <taxon>Verrucalvaceae</taxon>
        <taxon>Aphanomyces</taxon>
    </lineage>
</organism>
<dbReference type="InterPro" id="IPR001849">
    <property type="entry name" value="PH_domain"/>
</dbReference>
<protein>
    <recommendedName>
        <fullName evidence="2">PH domain-containing protein</fullName>
    </recommendedName>
</protein>
<reference evidence="3" key="1">
    <citation type="submission" date="2019-06" db="EMBL/GenBank/DDBJ databases">
        <title>Genomics analysis of Aphanomyces spp. identifies a new class of oomycete effector associated with host adaptation.</title>
        <authorList>
            <person name="Gaulin E."/>
        </authorList>
    </citation>
    <scope>NUCLEOTIDE SEQUENCE</scope>
    <source>
        <strain evidence="3">CBS 578.67</strain>
    </source>
</reference>
<evidence type="ECO:0000259" key="2">
    <source>
        <dbReference type="PROSITE" id="PS50003"/>
    </source>
</evidence>
<dbReference type="SUPFAM" id="SSF50729">
    <property type="entry name" value="PH domain-like"/>
    <property type="match status" value="1"/>
</dbReference>
<dbReference type="InterPro" id="IPR051707">
    <property type="entry name" value="PI-Interact_SigTrans_Reg"/>
</dbReference>
<dbReference type="PROSITE" id="PS50003">
    <property type="entry name" value="PH_DOMAIN"/>
    <property type="match status" value="1"/>
</dbReference>
<dbReference type="Gene3D" id="2.30.29.30">
    <property type="entry name" value="Pleckstrin-homology domain (PH domain)/Phosphotyrosine-binding domain (PTB)"/>
    <property type="match status" value="1"/>
</dbReference>
<evidence type="ECO:0000256" key="1">
    <source>
        <dbReference type="SAM" id="MobiDB-lite"/>
    </source>
</evidence>
<feature type="region of interest" description="Disordered" evidence="1">
    <location>
        <begin position="525"/>
        <end position="555"/>
    </location>
</feature>
<name>A0A6A4XQ03_9STRA</name>
<comment type="caution">
    <text evidence="3">The sequence shown here is derived from an EMBL/GenBank/DDBJ whole genome shotgun (WGS) entry which is preliminary data.</text>
</comment>
<feature type="non-terminal residue" evidence="3">
    <location>
        <position position="555"/>
    </location>
</feature>
<dbReference type="AlphaFoldDB" id="A0A6A4XQ03"/>
<accession>A0A6A4XQ03</accession>
<dbReference type="EMBL" id="VJMH01007217">
    <property type="protein sequence ID" value="KAF0685159.1"/>
    <property type="molecule type" value="Genomic_DNA"/>
</dbReference>
<feature type="region of interest" description="Disordered" evidence="1">
    <location>
        <begin position="1"/>
        <end position="26"/>
    </location>
</feature>
<dbReference type="Pfam" id="PF00169">
    <property type="entry name" value="PH"/>
    <property type="match status" value="1"/>
</dbReference>
<dbReference type="SMART" id="SM00233">
    <property type="entry name" value="PH"/>
    <property type="match status" value="1"/>
</dbReference>
<feature type="compositionally biased region" description="Gly residues" evidence="1">
    <location>
        <begin position="546"/>
        <end position="555"/>
    </location>
</feature>
<dbReference type="OrthoDB" id="159395at2759"/>
<evidence type="ECO:0000313" key="3">
    <source>
        <dbReference type="EMBL" id="KAF0685159.1"/>
    </source>
</evidence>
<dbReference type="PANTHER" id="PTHR14336">
    <property type="entry name" value="TANDEM PH DOMAIN CONTAINING PROTEIN"/>
    <property type="match status" value="1"/>
</dbReference>
<sequence length="555" mass="60131">MATTTAAAPRISSTTQGGLSTTPRLSVTESGTWDDQYLPTHAGSRTMGLLMRRSMDNQKSKLAKRTPQERFSRAQVAFEGSLVKQGSFWRTWRKRWFILRSDRPLLCYYKSQADLELLGEVVLDASTTVEAVAGSPGQFCIKTTARKLMLSADGGAASMARWIAVLHATIAQCLSVAPYPFKYVEDLHMGDMRPSHDSAMSVRPSVAMSTTSSMGSPQAPIPPPSLSPPIPIMRHKSLSDEGPTIIRRTTSLNTAELEPMSARHATTSKLLTSVVASSWTGRNDKANTASEMSSLSLSQLLPAPAFEFAVSFGCKQEVFVGMLVVALSVLEWSHGSTAAEIARTEVECTQTVRLWGDRWVRDFQGLLALPVAMVRAGVVLQFDVYGVTAPGAAAETLKQQTPLGYFTIATQDLMNDSDDGSPLLLDLHRCPSSDVEYFLIVEQVGTRPTLQMDHVFHFASHHYLVDAAAAAEKARPTRAGGQVLVTEEMAATLSSLSVVVAFLKMLQHRNRTRVEAEKLAMEEIESRDVTRSSITSPTHARSPLGASGGGGASPT</sequence>